<dbReference type="SMART" id="SM00100">
    <property type="entry name" value="cNMP"/>
    <property type="match status" value="1"/>
</dbReference>
<accession>A0CYK1</accession>
<dbReference type="Gene3D" id="2.60.120.10">
    <property type="entry name" value="Jelly Rolls"/>
    <property type="match status" value="2"/>
</dbReference>
<organism evidence="2 3">
    <name type="scientific">Paramecium tetraurelia</name>
    <dbReference type="NCBI Taxonomy" id="5888"/>
    <lineage>
        <taxon>Eukaryota</taxon>
        <taxon>Sar</taxon>
        <taxon>Alveolata</taxon>
        <taxon>Ciliophora</taxon>
        <taxon>Intramacronucleata</taxon>
        <taxon>Oligohymenophorea</taxon>
        <taxon>Peniculida</taxon>
        <taxon>Parameciidae</taxon>
        <taxon>Paramecium</taxon>
    </lineage>
</organism>
<dbReference type="InterPro" id="IPR014710">
    <property type="entry name" value="RmlC-like_jellyroll"/>
</dbReference>
<dbReference type="GO" id="GO:0007189">
    <property type="term" value="P:adenylate cyclase-activating G protein-coupled receptor signaling pathway"/>
    <property type="evidence" value="ECO:0000318"/>
    <property type="project" value="GO_Central"/>
</dbReference>
<dbReference type="GO" id="GO:0005952">
    <property type="term" value="C:cAMP-dependent protein kinase complex"/>
    <property type="evidence" value="ECO:0000318"/>
    <property type="project" value="GO_Central"/>
</dbReference>
<dbReference type="InterPro" id="IPR000595">
    <property type="entry name" value="cNMP-bd_dom"/>
</dbReference>
<dbReference type="PANTHER" id="PTHR11635">
    <property type="entry name" value="CAMP-DEPENDENT PROTEIN KINASE REGULATORY CHAIN"/>
    <property type="match status" value="1"/>
</dbReference>
<dbReference type="InParanoid" id="A0CYK1"/>
<gene>
    <name evidence="2" type="ORF">GSPATT00011469001</name>
</gene>
<dbReference type="GeneID" id="5029050"/>
<dbReference type="GO" id="GO:0005829">
    <property type="term" value="C:cytosol"/>
    <property type="evidence" value="ECO:0000318"/>
    <property type="project" value="GO_Central"/>
</dbReference>
<dbReference type="HOGENOM" id="CLU_676996_0_0_1"/>
<dbReference type="CDD" id="cd00038">
    <property type="entry name" value="CAP_ED"/>
    <property type="match status" value="1"/>
</dbReference>
<dbReference type="FunFam" id="2.60.120.10:FF:000563">
    <property type="entry name" value="Uncharacterized protein"/>
    <property type="match status" value="1"/>
</dbReference>
<sequence>MIIGESDLYQLIQSINKRSMFKTKFDLEFIDVCLKDVPFFHDLRKQVGETQYQQILRELQYECHVPYEPQVNIGDMSTKFYFILSGKFLVLTRSYITYQDIIMNSELQGMHITIWQVKGADSEILGFDSLRLPVPRVAFWRISDDVRSISHSNNTASGEVSSDSDKEGCLQKNQRQLVVQIVDIQSRKQDAEKFALLSTVPMFSKWSAKTLRQLLCDISEINFIPNQLIYQQGDPVDAVYIIVDGEVQLFRQYNKNIHPISILGCKECFGDDEILSQFRSHSAKSINCVRLYKIFRNKFLDHIPIHCEGNNLSNHQSFATQSSVLNRPFLSNNQTQNKFSLYQAQNEELRVYRSESLKQFNSPAKVWQKVMNKKKEKSRTHQTISSTQQVHDLLRRNYRHSDESLQVQKVYNSQSPKVKFANTPTHIDEIVNEGKYRIHANGKFDKTNYLMGQIKLRSITQSVWKKQLDKIK</sequence>
<dbReference type="InterPro" id="IPR050503">
    <property type="entry name" value="cAMP-dep_PK_reg_su-like"/>
</dbReference>
<dbReference type="GO" id="GO:0034236">
    <property type="term" value="F:protein kinase A catalytic subunit binding"/>
    <property type="evidence" value="ECO:0000318"/>
    <property type="project" value="GO_Central"/>
</dbReference>
<dbReference type="AlphaFoldDB" id="A0CYK1"/>
<dbReference type="RefSeq" id="XP_001443265.1">
    <property type="nucleotide sequence ID" value="XM_001443228.1"/>
</dbReference>
<proteinExistence type="predicted"/>
<protein>
    <recommendedName>
        <fullName evidence="1">Cyclic nucleotide-binding domain-containing protein</fullName>
    </recommendedName>
</protein>
<dbReference type="GO" id="GO:0004862">
    <property type="term" value="F:cAMP-dependent protein kinase inhibitor activity"/>
    <property type="evidence" value="ECO:0000318"/>
    <property type="project" value="GO_Central"/>
</dbReference>
<name>A0CYK1_PARTE</name>
<feature type="domain" description="Cyclic nucleotide-binding" evidence="1">
    <location>
        <begin position="43"/>
        <end position="94"/>
    </location>
</feature>
<dbReference type="SUPFAM" id="SSF51206">
    <property type="entry name" value="cAMP-binding domain-like"/>
    <property type="match status" value="2"/>
</dbReference>
<dbReference type="EMBL" id="CT868219">
    <property type="protein sequence ID" value="CAK75868.1"/>
    <property type="molecule type" value="Genomic_DNA"/>
</dbReference>
<dbReference type="GO" id="GO:0030552">
    <property type="term" value="F:cAMP binding"/>
    <property type="evidence" value="ECO:0000318"/>
    <property type="project" value="GO_Central"/>
</dbReference>
<dbReference type="OrthoDB" id="2021138at2759"/>
<dbReference type="Pfam" id="PF00027">
    <property type="entry name" value="cNMP_binding"/>
    <property type="match status" value="1"/>
</dbReference>
<dbReference type="Proteomes" id="UP000000600">
    <property type="component" value="Unassembled WGS sequence"/>
</dbReference>
<dbReference type="OMA" id="KSRTHQT"/>
<dbReference type="PANTHER" id="PTHR11635:SF152">
    <property type="entry name" value="CAMP-DEPENDENT PROTEIN KINASE TYPE I REGULATORY SUBUNIT-RELATED"/>
    <property type="match status" value="1"/>
</dbReference>
<evidence type="ECO:0000313" key="2">
    <source>
        <dbReference type="EMBL" id="CAK75868.1"/>
    </source>
</evidence>
<dbReference type="PROSITE" id="PS50042">
    <property type="entry name" value="CNMP_BINDING_3"/>
    <property type="match status" value="2"/>
</dbReference>
<dbReference type="InterPro" id="IPR018490">
    <property type="entry name" value="cNMP-bd_dom_sf"/>
</dbReference>
<reference evidence="2 3" key="1">
    <citation type="journal article" date="2006" name="Nature">
        <title>Global trends of whole-genome duplications revealed by the ciliate Paramecium tetraurelia.</title>
        <authorList>
            <consortium name="Genoscope"/>
            <person name="Aury J.-M."/>
            <person name="Jaillon O."/>
            <person name="Duret L."/>
            <person name="Noel B."/>
            <person name="Jubin C."/>
            <person name="Porcel B.M."/>
            <person name="Segurens B."/>
            <person name="Daubin V."/>
            <person name="Anthouard V."/>
            <person name="Aiach N."/>
            <person name="Arnaiz O."/>
            <person name="Billaut A."/>
            <person name="Beisson J."/>
            <person name="Blanc I."/>
            <person name="Bouhouche K."/>
            <person name="Camara F."/>
            <person name="Duharcourt S."/>
            <person name="Guigo R."/>
            <person name="Gogendeau D."/>
            <person name="Katinka M."/>
            <person name="Keller A.-M."/>
            <person name="Kissmehl R."/>
            <person name="Klotz C."/>
            <person name="Koll F."/>
            <person name="Le Moue A."/>
            <person name="Lepere C."/>
            <person name="Malinsky S."/>
            <person name="Nowacki M."/>
            <person name="Nowak J.K."/>
            <person name="Plattner H."/>
            <person name="Poulain J."/>
            <person name="Ruiz F."/>
            <person name="Serrano V."/>
            <person name="Zagulski M."/>
            <person name="Dessen P."/>
            <person name="Betermier M."/>
            <person name="Weissenbach J."/>
            <person name="Scarpelli C."/>
            <person name="Schachter V."/>
            <person name="Sperling L."/>
            <person name="Meyer E."/>
            <person name="Cohen J."/>
            <person name="Wincker P."/>
        </authorList>
    </citation>
    <scope>NUCLEOTIDE SEQUENCE [LARGE SCALE GENOMIC DNA]</scope>
    <source>
        <strain evidence="2 3">Stock d4-2</strain>
    </source>
</reference>
<keyword evidence="3" id="KW-1185">Reference proteome</keyword>
<evidence type="ECO:0000259" key="1">
    <source>
        <dbReference type="PROSITE" id="PS50042"/>
    </source>
</evidence>
<feature type="domain" description="Cyclic nucleotide-binding" evidence="1">
    <location>
        <begin position="202"/>
        <end position="299"/>
    </location>
</feature>
<dbReference type="KEGG" id="ptm:GSPATT00011469001"/>
<evidence type="ECO:0000313" key="3">
    <source>
        <dbReference type="Proteomes" id="UP000000600"/>
    </source>
</evidence>